<dbReference type="CDD" id="cd00067">
    <property type="entry name" value="GAL4"/>
    <property type="match status" value="1"/>
</dbReference>
<evidence type="ECO:0000313" key="6">
    <source>
        <dbReference type="EMBL" id="KAE8381688.1"/>
    </source>
</evidence>
<keyword evidence="3" id="KW-0804">Transcription</keyword>
<dbReference type="AlphaFoldDB" id="A0A5N7BIY4"/>
<evidence type="ECO:0000313" key="7">
    <source>
        <dbReference type="Proteomes" id="UP000326198"/>
    </source>
</evidence>
<keyword evidence="7" id="KW-1185">Reference proteome</keyword>
<dbReference type="PANTHER" id="PTHR31668">
    <property type="entry name" value="GLUCOSE TRANSPORT TRANSCRIPTION REGULATOR RGT1-RELATED-RELATED"/>
    <property type="match status" value="1"/>
</dbReference>
<evidence type="ECO:0000256" key="2">
    <source>
        <dbReference type="ARBA" id="ARBA00023125"/>
    </source>
</evidence>
<keyword evidence="2" id="KW-0238">DNA-binding</keyword>
<accession>A0A5N7BIY4</accession>
<organism evidence="6 7">
    <name type="scientific">Aspergillus bertholletiae</name>
    <dbReference type="NCBI Taxonomy" id="1226010"/>
    <lineage>
        <taxon>Eukaryota</taxon>
        <taxon>Fungi</taxon>
        <taxon>Dikarya</taxon>
        <taxon>Ascomycota</taxon>
        <taxon>Pezizomycotina</taxon>
        <taxon>Eurotiomycetes</taxon>
        <taxon>Eurotiomycetidae</taxon>
        <taxon>Eurotiales</taxon>
        <taxon>Aspergillaceae</taxon>
        <taxon>Aspergillus</taxon>
        <taxon>Aspergillus subgen. Circumdati</taxon>
    </lineage>
</organism>
<keyword evidence="4" id="KW-0539">Nucleus</keyword>
<dbReference type="PROSITE" id="PS50048">
    <property type="entry name" value="ZN2_CY6_FUNGAL_2"/>
    <property type="match status" value="1"/>
</dbReference>
<dbReference type="PROSITE" id="PS00463">
    <property type="entry name" value="ZN2_CY6_FUNGAL_1"/>
    <property type="match status" value="1"/>
</dbReference>
<keyword evidence="1" id="KW-0805">Transcription regulation</keyword>
<dbReference type="Gene3D" id="4.10.240.10">
    <property type="entry name" value="Zn(2)-C6 fungal-type DNA-binding domain"/>
    <property type="match status" value="1"/>
</dbReference>
<dbReference type="EMBL" id="ML736169">
    <property type="protein sequence ID" value="KAE8381688.1"/>
    <property type="molecule type" value="Genomic_DNA"/>
</dbReference>
<dbReference type="GO" id="GO:0008270">
    <property type="term" value="F:zinc ion binding"/>
    <property type="evidence" value="ECO:0007669"/>
    <property type="project" value="InterPro"/>
</dbReference>
<evidence type="ECO:0000256" key="3">
    <source>
        <dbReference type="ARBA" id="ARBA00023163"/>
    </source>
</evidence>
<dbReference type="InterPro" id="IPR050797">
    <property type="entry name" value="Carb_Metab_Trans_Reg"/>
</dbReference>
<dbReference type="SMART" id="SM00066">
    <property type="entry name" value="GAL4"/>
    <property type="match status" value="1"/>
</dbReference>
<protein>
    <recommendedName>
        <fullName evidence="5">Zn(2)-C6 fungal-type domain-containing protein</fullName>
    </recommendedName>
</protein>
<reference evidence="6 7" key="1">
    <citation type="submission" date="2019-04" db="EMBL/GenBank/DDBJ databases">
        <title>Friends and foes A comparative genomics studyof 23 Aspergillus species from section Flavi.</title>
        <authorList>
            <consortium name="DOE Joint Genome Institute"/>
            <person name="Kjaerbolling I."/>
            <person name="Vesth T."/>
            <person name="Frisvad J.C."/>
            <person name="Nybo J.L."/>
            <person name="Theobald S."/>
            <person name="Kildgaard S."/>
            <person name="Isbrandt T."/>
            <person name="Kuo A."/>
            <person name="Sato A."/>
            <person name="Lyhne E.K."/>
            <person name="Kogle M.E."/>
            <person name="Wiebenga A."/>
            <person name="Kun R.S."/>
            <person name="Lubbers R.J."/>
            <person name="Makela M.R."/>
            <person name="Barry K."/>
            <person name="Chovatia M."/>
            <person name="Clum A."/>
            <person name="Daum C."/>
            <person name="Haridas S."/>
            <person name="He G."/>
            <person name="LaButti K."/>
            <person name="Lipzen A."/>
            <person name="Mondo S."/>
            <person name="Riley R."/>
            <person name="Salamov A."/>
            <person name="Simmons B.A."/>
            <person name="Magnuson J.K."/>
            <person name="Henrissat B."/>
            <person name="Mortensen U.H."/>
            <person name="Larsen T.O."/>
            <person name="Devries R.P."/>
            <person name="Grigoriev I.V."/>
            <person name="Machida M."/>
            <person name="Baker S.E."/>
            <person name="Andersen M.R."/>
        </authorList>
    </citation>
    <scope>NUCLEOTIDE SEQUENCE [LARGE SCALE GENOMIC DNA]</scope>
    <source>
        <strain evidence="6 7">IBT 29228</strain>
    </source>
</reference>
<dbReference type="SUPFAM" id="SSF57701">
    <property type="entry name" value="Zn2/Cys6 DNA-binding domain"/>
    <property type="match status" value="1"/>
</dbReference>
<dbReference type="PANTHER" id="PTHR31668:SF20">
    <property type="entry name" value="ZN(II)2CYS6 TRANSCRIPTION FACTOR (EUROFUNG)"/>
    <property type="match status" value="1"/>
</dbReference>
<feature type="domain" description="Zn(2)-C6 fungal-type" evidence="5">
    <location>
        <begin position="9"/>
        <end position="38"/>
    </location>
</feature>
<gene>
    <name evidence="6" type="ORF">BDV26DRAFT_72643</name>
</gene>
<sequence>MPRDTLPQACDACRRRKVKCTTHRPCSPCRSIGLVCRSSGAHRKKGRQGRSANVLYELKANGNPDPLEATQTDGVTPVHSPNDTATMGYVKKSYLLNGGLVQSCAAYFYSRMLGTVPILHPDQFQDQVARMEECPHAYCLVVAFCAFVLTQTGYLSCHQGTDPELGRALLDEAMIARRHVDPFSAPIRLAITIAFLLYGSHIGCGNQRQAYYFLREATTFYTADMLDQSADEHQPGFSGKLFWLLLISERAHAIRRRRPITLQITNTSPAVDTPPLDTFSLGFSHLVDLYRPFDESFLSIWNGTQGLCTRDSLVQLEEHLQRSVPADLDLPDVLLADLRVSQQWLRTMIWQLATTAGFLSSTPTHPSLDFRYPLQIARDLSLATWKLSQESMETHGVGLVEKIFEVACTLTDVMACLSSTGLRSSGFEMGPQDYLKHLCSLVHSLHSGNKRFLPLLMAKIGHTLPAMVIPISRHLGLEGLAGAVDAGEKKDTDSRADIDRDLNWAEMSRIGDVTPDLEDSSLL</sequence>
<dbReference type="CDD" id="cd12148">
    <property type="entry name" value="fungal_TF_MHR"/>
    <property type="match status" value="1"/>
</dbReference>
<dbReference type="GO" id="GO:0000981">
    <property type="term" value="F:DNA-binding transcription factor activity, RNA polymerase II-specific"/>
    <property type="evidence" value="ECO:0007669"/>
    <property type="project" value="InterPro"/>
</dbReference>
<evidence type="ECO:0000256" key="4">
    <source>
        <dbReference type="ARBA" id="ARBA00023242"/>
    </source>
</evidence>
<proteinExistence type="predicted"/>
<name>A0A5N7BIY4_9EURO</name>
<dbReference type="Pfam" id="PF00172">
    <property type="entry name" value="Zn_clus"/>
    <property type="match status" value="1"/>
</dbReference>
<evidence type="ECO:0000256" key="1">
    <source>
        <dbReference type="ARBA" id="ARBA00023015"/>
    </source>
</evidence>
<dbReference type="InterPro" id="IPR001138">
    <property type="entry name" value="Zn2Cys6_DnaBD"/>
</dbReference>
<dbReference type="OrthoDB" id="4132249at2759"/>
<dbReference type="InterPro" id="IPR036864">
    <property type="entry name" value="Zn2-C6_fun-type_DNA-bd_sf"/>
</dbReference>
<evidence type="ECO:0000259" key="5">
    <source>
        <dbReference type="PROSITE" id="PS50048"/>
    </source>
</evidence>
<dbReference type="GO" id="GO:0009893">
    <property type="term" value="P:positive regulation of metabolic process"/>
    <property type="evidence" value="ECO:0007669"/>
    <property type="project" value="UniProtKB-ARBA"/>
</dbReference>
<dbReference type="Proteomes" id="UP000326198">
    <property type="component" value="Unassembled WGS sequence"/>
</dbReference>
<dbReference type="GO" id="GO:0003677">
    <property type="term" value="F:DNA binding"/>
    <property type="evidence" value="ECO:0007669"/>
    <property type="project" value="UniProtKB-KW"/>
</dbReference>